<dbReference type="GO" id="GO:0005886">
    <property type="term" value="C:plasma membrane"/>
    <property type="evidence" value="ECO:0007669"/>
    <property type="project" value="UniProtKB-SubCell"/>
</dbReference>
<keyword evidence="11" id="KW-1185">Reference proteome</keyword>
<dbReference type="FunFam" id="1.10.3720.10:FF:000088">
    <property type="entry name" value="Iron(III) ABC transporter, permease protein"/>
    <property type="match status" value="1"/>
</dbReference>
<name>A0A369T7L8_9PROT</name>
<evidence type="ECO:0000256" key="7">
    <source>
        <dbReference type="RuleBase" id="RU363032"/>
    </source>
</evidence>
<feature type="transmembrane region" description="Helical" evidence="7">
    <location>
        <begin position="433"/>
        <end position="451"/>
    </location>
</feature>
<keyword evidence="4 7" id="KW-0812">Transmembrane</keyword>
<dbReference type="RefSeq" id="WP_114583138.1">
    <property type="nucleotide sequence ID" value="NZ_QPMH01000018.1"/>
</dbReference>
<comment type="subcellular location">
    <subcellularLocation>
        <location evidence="1 7">Cell membrane</location>
        <topology evidence="1 7">Multi-pass membrane protein</topology>
    </subcellularLocation>
</comment>
<sequence length="611" mass="65504">MSGITDEQIQRGETDGAATRPLTAEVQATTLPLDEPGGEVPGPAGTGATTPSGGGARRLWRAGRRPGVLTWIAVAVAALLAIPVLTVVAQLLTPSESNVWGHLVDTVLPRYLWNTLWLVLGVGLLVPVIGTGTAWLVTICRFPGRRVFEWALILPLAVPAYVMAYTYTDFLQFTGPVQTALREITGWGPRAYWFPEIRSLPGAIVMLAFVLYPYVYLLARASFLEQSVCALEVSRTLGCGRWSSFFRVALPLARPSIVAGTSLALMETLADFGTVSYFGVQTFTTGIVRAWTSFGDRIAASQLAAVLLAFVFIILVLERYNRGKARYHHTSARYQRLPGYRLHGATAAAAWLACALPLTIGFLLPALILVKMSVEAGDAQFGARFLELAFNSFSLATITAVLAVILATVMAYAVRLQPNRAAFLANRMAGMGYAVPGTVIAIGVLLPFAAFDNALDAWMRATLGISTGLLLTGSVAALVFAYIVRFLAVSLNTMEASLGRVRPTMDDAARALGHGPVSTLLRVHAPMMWGSMLTAGLVVFVDVMKELPATLVMRPFNFDTLAVQAYNLAADERLTEASTAALTIVAVGILPVILLSKTIARSRPGSRKSGM</sequence>
<dbReference type="CDD" id="cd06261">
    <property type="entry name" value="TM_PBP2"/>
    <property type="match status" value="2"/>
</dbReference>
<feature type="transmembrane region" description="Helical" evidence="7">
    <location>
        <begin position="147"/>
        <end position="167"/>
    </location>
</feature>
<organism evidence="10 11">
    <name type="scientific">Ferruginivarius sediminum</name>
    <dbReference type="NCBI Taxonomy" id="2661937"/>
    <lineage>
        <taxon>Bacteria</taxon>
        <taxon>Pseudomonadati</taxon>
        <taxon>Pseudomonadota</taxon>
        <taxon>Alphaproteobacteria</taxon>
        <taxon>Rhodospirillales</taxon>
        <taxon>Rhodospirillaceae</taxon>
        <taxon>Ferruginivarius</taxon>
    </lineage>
</organism>
<evidence type="ECO:0000313" key="10">
    <source>
        <dbReference type="EMBL" id="RDD60872.1"/>
    </source>
</evidence>
<comment type="similarity">
    <text evidence="7">Belongs to the binding-protein-dependent transport system permease family.</text>
</comment>
<evidence type="ECO:0000256" key="4">
    <source>
        <dbReference type="ARBA" id="ARBA00022692"/>
    </source>
</evidence>
<evidence type="ECO:0000313" key="11">
    <source>
        <dbReference type="Proteomes" id="UP000253941"/>
    </source>
</evidence>
<feature type="transmembrane region" description="Helical" evidence="7">
    <location>
        <begin position="111"/>
        <end position="135"/>
    </location>
</feature>
<feature type="transmembrane region" description="Helical" evidence="7">
    <location>
        <begin position="580"/>
        <end position="600"/>
    </location>
</feature>
<feature type="domain" description="ABC transmembrane type-1" evidence="9">
    <location>
        <begin position="112"/>
        <end position="316"/>
    </location>
</feature>
<gene>
    <name evidence="10" type="ORF">DRB17_15530</name>
</gene>
<dbReference type="Pfam" id="PF00528">
    <property type="entry name" value="BPD_transp_1"/>
    <property type="match status" value="1"/>
</dbReference>
<feature type="domain" description="ABC transmembrane type-1" evidence="9">
    <location>
        <begin position="389"/>
        <end position="595"/>
    </location>
</feature>
<comment type="caution">
    <text evidence="10">The sequence shown here is derived from an EMBL/GenBank/DDBJ whole genome shotgun (WGS) entry which is preliminary data.</text>
</comment>
<evidence type="ECO:0000256" key="2">
    <source>
        <dbReference type="ARBA" id="ARBA00022448"/>
    </source>
</evidence>
<dbReference type="Gene3D" id="1.10.3720.10">
    <property type="entry name" value="MetI-like"/>
    <property type="match status" value="2"/>
</dbReference>
<dbReference type="PANTHER" id="PTHR30183:SF2">
    <property type="entry name" value="IRON UTILIZATION PROTEIN"/>
    <property type="match status" value="1"/>
</dbReference>
<evidence type="ECO:0000259" key="9">
    <source>
        <dbReference type="PROSITE" id="PS50928"/>
    </source>
</evidence>
<reference evidence="10 11" key="1">
    <citation type="submission" date="2018-07" db="EMBL/GenBank/DDBJ databases">
        <title>Venubactetium sediminum gen. nov., sp. nov., isolated from a marine solar saltern.</title>
        <authorList>
            <person name="Wang S."/>
        </authorList>
    </citation>
    <scope>NUCLEOTIDE SEQUENCE [LARGE SCALE GENOMIC DNA]</scope>
    <source>
        <strain evidence="10 11">WD2A32</strain>
    </source>
</reference>
<dbReference type="Proteomes" id="UP000253941">
    <property type="component" value="Unassembled WGS sequence"/>
</dbReference>
<keyword evidence="6 7" id="KW-0472">Membrane</keyword>
<evidence type="ECO:0000256" key="1">
    <source>
        <dbReference type="ARBA" id="ARBA00004651"/>
    </source>
</evidence>
<feature type="transmembrane region" description="Helical" evidence="7">
    <location>
        <begin position="527"/>
        <end position="544"/>
    </location>
</feature>
<evidence type="ECO:0000256" key="5">
    <source>
        <dbReference type="ARBA" id="ARBA00022989"/>
    </source>
</evidence>
<dbReference type="InterPro" id="IPR035906">
    <property type="entry name" value="MetI-like_sf"/>
</dbReference>
<evidence type="ECO:0000256" key="8">
    <source>
        <dbReference type="SAM" id="MobiDB-lite"/>
    </source>
</evidence>
<dbReference type="EMBL" id="QPMH01000018">
    <property type="protein sequence ID" value="RDD60872.1"/>
    <property type="molecule type" value="Genomic_DNA"/>
</dbReference>
<dbReference type="SUPFAM" id="SSF161098">
    <property type="entry name" value="MetI-like"/>
    <property type="match status" value="2"/>
</dbReference>
<feature type="transmembrane region" description="Helical" evidence="7">
    <location>
        <begin position="68"/>
        <end position="91"/>
    </location>
</feature>
<keyword evidence="2 7" id="KW-0813">Transport</keyword>
<feature type="transmembrane region" description="Helical" evidence="7">
    <location>
        <begin position="200"/>
        <end position="219"/>
    </location>
</feature>
<dbReference type="AlphaFoldDB" id="A0A369T7L8"/>
<keyword evidence="5 7" id="KW-1133">Transmembrane helix</keyword>
<dbReference type="PANTHER" id="PTHR30183">
    <property type="entry name" value="MOLYBDENUM TRANSPORT SYSTEM PERMEASE PROTEIN MODB"/>
    <property type="match status" value="1"/>
</dbReference>
<protein>
    <submittedName>
        <fullName evidence="10">Iron ABC transporter permease</fullName>
    </submittedName>
</protein>
<evidence type="ECO:0000256" key="3">
    <source>
        <dbReference type="ARBA" id="ARBA00022475"/>
    </source>
</evidence>
<dbReference type="InterPro" id="IPR000515">
    <property type="entry name" value="MetI-like"/>
</dbReference>
<feature type="transmembrane region" description="Helical" evidence="7">
    <location>
        <begin position="463"/>
        <end position="484"/>
    </location>
</feature>
<accession>A0A369T7L8</accession>
<feature type="transmembrane region" description="Helical" evidence="7">
    <location>
        <begin position="342"/>
        <end position="368"/>
    </location>
</feature>
<feature type="transmembrane region" description="Helical" evidence="7">
    <location>
        <begin position="298"/>
        <end position="317"/>
    </location>
</feature>
<feature type="compositionally biased region" description="Low complexity" evidence="8">
    <location>
        <begin position="41"/>
        <end position="51"/>
    </location>
</feature>
<proteinExistence type="inferred from homology"/>
<evidence type="ECO:0000256" key="6">
    <source>
        <dbReference type="ARBA" id="ARBA00023136"/>
    </source>
</evidence>
<feature type="region of interest" description="Disordered" evidence="8">
    <location>
        <begin position="1"/>
        <end position="57"/>
    </location>
</feature>
<keyword evidence="3" id="KW-1003">Cell membrane</keyword>
<dbReference type="GO" id="GO:0055085">
    <property type="term" value="P:transmembrane transport"/>
    <property type="evidence" value="ECO:0007669"/>
    <property type="project" value="InterPro"/>
</dbReference>
<feature type="transmembrane region" description="Helical" evidence="7">
    <location>
        <begin position="388"/>
        <end position="412"/>
    </location>
</feature>
<dbReference type="PROSITE" id="PS50928">
    <property type="entry name" value="ABC_TM1"/>
    <property type="match status" value="2"/>
</dbReference>